<organism evidence="1">
    <name type="scientific">Lygus hesperus</name>
    <name type="common">Western plant bug</name>
    <dbReference type="NCBI Taxonomy" id="30085"/>
    <lineage>
        <taxon>Eukaryota</taxon>
        <taxon>Metazoa</taxon>
        <taxon>Ecdysozoa</taxon>
        <taxon>Arthropoda</taxon>
        <taxon>Hexapoda</taxon>
        <taxon>Insecta</taxon>
        <taxon>Pterygota</taxon>
        <taxon>Neoptera</taxon>
        <taxon>Paraneoptera</taxon>
        <taxon>Hemiptera</taxon>
        <taxon>Heteroptera</taxon>
        <taxon>Panheteroptera</taxon>
        <taxon>Cimicomorpha</taxon>
        <taxon>Miridae</taxon>
        <taxon>Mirini</taxon>
        <taxon>Lygus</taxon>
    </lineage>
</organism>
<accession>A0A146LAI9</accession>
<protein>
    <submittedName>
        <fullName evidence="1">Uncharacterized protein</fullName>
    </submittedName>
</protein>
<name>A0A146LAI9_LYGHE</name>
<dbReference type="EMBL" id="GDHC01013291">
    <property type="protein sequence ID" value="JAQ05338.1"/>
    <property type="molecule type" value="Transcribed_RNA"/>
</dbReference>
<evidence type="ECO:0000313" key="1">
    <source>
        <dbReference type="EMBL" id="JAQ05338.1"/>
    </source>
</evidence>
<gene>
    <name evidence="1" type="ORF">g.7034</name>
</gene>
<proteinExistence type="predicted"/>
<reference evidence="1" key="1">
    <citation type="journal article" date="2016" name="Gigascience">
        <title>De novo construction of an expanded transcriptome assembly for the western tarnished plant bug, Lygus hesperus.</title>
        <authorList>
            <person name="Tassone E.E."/>
            <person name="Geib S.M."/>
            <person name="Hall B."/>
            <person name="Fabrick J.A."/>
            <person name="Brent C.S."/>
            <person name="Hull J.J."/>
        </authorList>
    </citation>
    <scope>NUCLEOTIDE SEQUENCE</scope>
</reference>
<dbReference type="AlphaFoldDB" id="A0A146LAI9"/>
<sequence>MPGLHKAISYQRQTRLVAQSQLHTFLHHKLALLAMLQQHWNRPLPLLDNINSNSNGYRSAPTTNSRQTLQRWTTSIVTATVTGAPQPLTVVKHCRGGQHQ</sequence>